<dbReference type="PROSITE" id="PS50836">
    <property type="entry name" value="DOMON"/>
    <property type="match status" value="1"/>
</dbReference>
<dbReference type="InterPro" id="IPR045266">
    <property type="entry name" value="DOH_DOMON"/>
</dbReference>
<organism evidence="2 3">
    <name type="scientific">Rozella allomycis (strain CSF55)</name>
    <dbReference type="NCBI Taxonomy" id="988480"/>
    <lineage>
        <taxon>Eukaryota</taxon>
        <taxon>Fungi</taxon>
        <taxon>Fungi incertae sedis</taxon>
        <taxon>Cryptomycota</taxon>
        <taxon>Cryptomycota incertae sedis</taxon>
        <taxon>Rozella</taxon>
    </lineage>
</organism>
<dbReference type="EMBL" id="ML005524">
    <property type="protein sequence ID" value="RKP18225.1"/>
    <property type="molecule type" value="Genomic_DNA"/>
</dbReference>
<dbReference type="InterPro" id="IPR005018">
    <property type="entry name" value="DOMON_domain"/>
</dbReference>
<dbReference type="CDD" id="cd09631">
    <property type="entry name" value="DOMON_DOH"/>
    <property type="match status" value="1"/>
</dbReference>
<evidence type="ECO:0000259" key="1">
    <source>
        <dbReference type="PROSITE" id="PS50836"/>
    </source>
</evidence>
<gene>
    <name evidence="2" type="ORF">ROZALSC1DRAFT_23441</name>
</gene>
<name>A0A4P9YG25_ROZAC</name>
<sequence>MTSAATGQYEIKVYKALARSYYEQKLRDLLQNENIEEPYMDVQTEILKNGLLYEYKRCEKQETNLNFDIDEVNKFHSKIAKLFCKRISNAIQQFPGPLSKLRDFVINELNLICESDETRLFKFPFPSYFNDGLEWLENNRNQVTEESNLENLLSSFRLDKLCKVISVNGCQPWTRSECWKLMLKSSSLVPVLKDLEKSHFKKLTKNLATYELTADKMIRIQSRSISEDDGYFVFEDLCNFVMLIFSRDDSIASSYLNYFKVNAQDSKENLMYPPSGLPLFDNLCRLVAPLCFINDSVENIYAMFKALFVKYFCNLQTMTFSSNHIYTLLQKIETKLMTLHPDFVNNLTRSIKISIFGKLHSMISVGFAGYLEVHNVLILWDLMIANDSIEILALFSYKWLLKKKDKIMEAKDASVKDINWPLKIHQVNNRVKYSNYVDVVVCPPLKGSNYCSPDKAFCIYSQYESSDTNMLFRIAAKTKGWAGLAFGSSITTPGTDVAAGWYDPQFNEIYITDRTVADNGTIVKDDVQNVKIQQSFYVDTPL</sequence>
<accession>A0A4P9YG25</accession>
<dbReference type="PANTHER" id="PTHR16110">
    <property type="entry name" value="TBC1 DOMAIN FAMILY MEMBER 19"/>
    <property type="match status" value="1"/>
</dbReference>
<proteinExistence type="predicted"/>
<protein>
    <recommendedName>
        <fullName evidence="1">DOMON domain-containing protein</fullName>
    </recommendedName>
</protein>
<feature type="non-terminal residue" evidence="2">
    <location>
        <position position="542"/>
    </location>
</feature>
<evidence type="ECO:0000313" key="3">
    <source>
        <dbReference type="Proteomes" id="UP000281549"/>
    </source>
</evidence>
<dbReference type="InterPro" id="IPR042507">
    <property type="entry name" value="TBC1D19"/>
</dbReference>
<dbReference type="Proteomes" id="UP000281549">
    <property type="component" value="Unassembled WGS sequence"/>
</dbReference>
<reference evidence="3" key="1">
    <citation type="journal article" date="2018" name="Nat. Microbiol.">
        <title>Leveraging single-cell genomics to expand the fungal tree of life.</title>
        <authorList>
            <person name="Ahrendt S.R."/>
            <person name="Quandt C.A."/>
            <person name="Ciobanu D."/>
            <person name="Clum A."/>
            <person name="Salamov A."/>
            <person name="Andreopoulos B."/>
            <person name="Cheng J.F."/>
            <person name="Woyke T."/>
            <person name="Pelin A."/>
            <person name="Henrissat B."/>
            <person name="Reynolds N.K."/>
            <person name="Benny G.L."/>
            <person name="Smith M.E."/>
            <person name="James T.Y."/>
            <person name="Grigoriev I.V."/>
        </authorList>
    </citation>
    <scope>NUCLEOTIDE SEQUENCE [LARGE SCALE GENOMIC DNA]</scope>
    <source>
        <strain evidence="3">CSF55</strain>
    </source>
</reference>
<dbReference type="AlphaFoldDB" id="A0A4P9YG25"/>
<evidence type="ECO:0000313" key="2">
    <source>
        <dbReference type="EMBL" id="RKP18225.1"/>
    </source>
</evidence>
<dbReference type="PANTHER" id="PTHR16110:SF1">
    <property type="entry name" value="TBC1 DOMAIN FAMILY MEMBER 19"/>
    <property type="match status" value="1"/>
</dbReference>
<feature type="domain" description="DOMON" evidence="1">
    <location>
        <begin position="455"/>
        <end position="542"/>
    </location>
</feature>